<dbReference type="GO" id="GO:0005634">
    <property type="term" value="C:nucleus"/>
    <property type="evidence" value="ECO:0000318"/>
    <property type="project" value="GO_Central"/>
</dbReference>
<dbReference type="SMART" id="SM00717">
    <property type="entry name" value="SANT"/>
    <property type="match status" value="2"/>
</dbReference>
<dbReference type="FunFam" id="1.10.10.60:FF:000222">
    <property type="entry name" value="Transcription factor MYB36"/>
    <property type="match status" value="1"/>
</dbReference>
<keyword evidence="6" id="KW-0539">Nucleus</keyword>
<name>A0A061F087_THECC</name>
<proteinExistence type="predicted"/>
<gene>
    <name evidence="9" type="ORF">TCM_022255</name>
</gene>
<dbReference type="InterPro" id="IPR001005">
    <property type="entry name" value="SANT/Myb"/>
</dbReference>
<dbReference type="InterPro" id="IPR009057">
    <property type="entry name" value="Homeodomain-like_sf"/>
</dbReference>
<sequence>MGRAPCCDKANVKKGPWSPEEDAKLKEHIEKQGTGGNWIALPPKAGLKRCGKSCRLRWLNYLRPNIKHGEFSDDEDRIICTLYASIGSRWSIIAAQLPGRTDNDIKNYWNTKLKKKLFGMAPQSHRKPHHVHHASFSSLLQSSSTSSPSPSPPLSSPSSTLLYNCSNNTYNTPARSFRCFEVSYSSNFSNSSASCVTAASVLQPRESLLGPTQHYRLQDGLQMFGGEASCSSSDGSCSNQISQNKELEYEYGGARGSNGANNGEQMGMHSYFCNEADESQTLMASNGGCANGWSEKSSNGLWGETVPLDYGFEEIKQLICTSSCSSFIFDENKAEEKVMYY</sequence>
<protein>
    <submittedName>
        <fullName evidence="9">Myb domain protein 36</fullName>
    </submittedName>
</protein>
<evidence type="ECO:0000256" key="3">
    <source>
        <dbReference type="ARBA" id="ARBA00023015"/>
    </source>
</evidence>
<evidence type="ECO:0000259" key="7">
    <source>
        <dbReference type="PROSITE" id="PS50090"/>
    </source>
</evidence>
<dbReference type="HOGENOM" id="CLU_028567_6_2_1"/>
<dbReference type="PANTHER" id="PTHR48000:SF67">
    <property type="entry name" value="MYB-LIKE DNA-BINDING DOMAIN CONTAINING PROTEIN, EXPRESSED"/>
    <property type="match status" value="1"/>
</dbReference>
<dbReference type="FunCoup" id="A0A061F087">
    <property type="interactions" value="25"/>
</dbReference>
<evidence type="ECO:0000256" key="2">
    <source>
        <dbReference type="ARBA" id="ARBA00022737"/>
    </source>
</evidence>
<dbReference type="GO" id="GO:0006355">
    <property type="term" value="P:regulation of DNA-templated transcription"/>
    <property type="evidence" value="ECO:0000318"/>
    <property type="project" value="GO_Central"/>
</dbReference>
<dbReference type="SUPFAM" id="SSF46689">
    <property type="entry name" value="Homeodomain-like"/>
    <property type="match status" value="1"/>
</dbReference>
<evidence type="ECO:0000313" key="10">
    <source>
        <dbReference type="Proteomes" id="UP000026915"/>
    </source>
</evidence>
<dbReference type="Pfam" id="PF00249">
    <property type="entry name" value="Myb_DNA-binding"/>
    <property type="match status" value="2"/>
</dbReference>
<feature type="domain" description="Myb-like" evidence="7">
    <location>
        <begin position="9"/>
        <end position="62"/>
    </location>
</feature>
<comment type="subcellular location">
    <subcellularLocation>
        <location evidence="1">Nucleus</location>
    </subcellularLocation>
</comment>
<evidence type="ECO:0000256" key="5">
    <source>
        <dbReference type="ARBA" id="ARBA00023163"/>
    </source>
</evidence>
<evidence type="ECO:0000256" key="1">
    <source>
        <dbReference type="ARBA" id="ARBA00004123"/>
    </source>
</evidence>
<dbReference type="InParanoid" id="A0A061F087"/>
<evidence type="ECO:0000256" key="6">
    <source>
        <dbReference type="ARBA" id="ARBA00023242"/>
    </source>
</evidence>
<keyword evidence="3" id="KW-0805">Transcription regulation</keyword>
<dbReference type="AlphaFoldDB" id="A0A061F087"/>
<dbReference type="PROSITE" id="PS51294">
    <property type="entry name" value="HTH_MYB"/>
    <property type="match status" value="2"/>
</dbReference>
<feature type="domain" description="HTH myb-type" evidence="8">
    <location>
        <begin position="9"/>
        <end position="62"/>
    </location>
</feature>
<dbReference type="eggNOG" id="KOG0048">
    <property type="taxonomic scope" value="Eukaryota"/>
</dbReference>
<evidence type="ECO:0000259" key="8">
    <source>
        <dbReference type="PROSITE" id="PS51294"/>
    </source>
</evidence>
<evidence type="ECO:0000313" key="9">
    <source>
        <dbReference type="EMBL" id="EOY07929.1"/>
    </source>
</evidence>
<keyword evidence="4" id="KW-0238">DNA-binding</keyword>
<accession>A0A061F087</accession>
<dbReference type="OMA" id="NQRFMIS"/>
<dbReference type="EMBL" id="CM001883">
    <property type="protein sequence ID" value="EOY07929.1"/>
    <property type="molecule type" value="Genomic_DNA"/>
</dbReference>
<evidence type="ECO:0000256" key="4">
    <source>
        <dbReference type="ARBA" id="ARBA00023125"/>
    </source>
</evidence>
<dbReference type="InterPro" id="IPR017930">
    <property type="entry name" value="Myb_dom"/>
</dbReference>
<dbReference type="CDD" id="cd00167">
    <property type="entry name" value="SANT"/>
    <property type="match status" value="2"/>
</dbReference>
<dbReference type="GO" id="GO:0003677">
    <property type="term" value="F:DNA binding"/>
    <property type="evidence" value="ECO:0007669"/>
    <property type="project" value="UniProtKB-KW"/>
</dbReference>
<organism evidence="9 10">
    <name type="scientific">Theobroma cacao</name>
    <name type="common">Cacao</name>
    <name type="synonym">Cocoa</name>
    <dbReference type="NCBI Taxonomy" id="3641"/>
    <lineage>
        <taxon>Eukaryota</taxon>
        <taxon>Viridiplantae</taxon>
        <taxon>Streptophyta</taxon>
        <taxon>Embryophyta</taxon>
        <taxon>Tracheophyta</taxon>
        <taxon>Spermatophyta</taxon>
        <taxon>Magnoliopsida</taxon>
        <taxon>eudicotyledons</taxon>
        <taxon>Gunneridae</taxon>
        <taxon>Pentapetalae</taxon>
        <taxon>rosids</taxon>
        <taxon>malvids</taxon>
        <taxon>Malvales</taxon>
        <taxon>Malvaceae</taxon>
        <taxon>Byttnerioideae</taxon>
        <taxon>Theobroma</taxon>
    </lineage>
</organism>
<dbReference type="Proteomes" id="UP000026915">
    <property type="component" value="Chromosome 5"/>
</dbReference>
<dbReference type="Gene3D" id="1.10.10.60">
    <property type="entry name" value="Homeodomain-like"/>
    <property type="match status" value="2"/>
</dbReference>
<keyword evidence="2" id="KW-0677">Repeat</keyword>
<dbReference type="GO" id="GO:0003700">
    <property type="term" value="F:DNA-binding transcription factor activity"/>
    <property type="evidence" value="ECO:0000318"/>
    <property type="project" value="GO_Central"/>
</dbReference>
<dbReference type="PROSITE" id="PS50090">
    <property type="entry name" value="MYB_LIKE"/>
    <property type="match status" value="2"/>
</dbReference>
<dbReference type="PANTHER" id="PTHR48000">
    <property type="entry name" value="OS09G0431300 PROTEIN"/>
    <property type="match status" value="1"/>
</dbReference>
<dbReference type="FunFam" id="1.10.10.60:FF:000015">
    <property type="entry name" value="Transcription factor RAX3"/>
    <property type="match status" value="1"/>
</dbReference>
<feature type="domain" description="Myb-like" evidence="7">
    <location>
        <begin position="63"/>
        <end position="113"/>
    </location>
</feature>
<keyword evidence="10" id="KW-1185">Reference proteome</keyword>
<feature type="domain" description="HTH myb-type" evidence="8">
    <location>
        <begin position="63"/>
        <end position="117"/>
    </location>
</feature>
<keyword evidence="5" id="KW-0804">Transcription</keyword>
<dbReference type="STRING" id="3641.A0A061F087"/>
<dbReference type="Gramene" id="EOY07929">
    <property type="protein sequence ID" value="EOY07929"/>
    <property type="gene ID" value="TCM_022255"/>
</dbReference>
<reference evidence="9 10" key="1">
    <citation type="journal article" date="2013" name="Genome Biol.">
        <title>The genome sequence of the most widely cultivated cacao type and its use to identify candidate genes regulating pod color.</title>
        <authorList>
            <person name="Motamayor J.C."/>
            <person name="Mockaitis K."/>
            <person name="Schmutz J."/>
            <person name="Haiminen N."/>
            <person name="Iii D.L."/>
            <person name="Cornejo O."/>
            <person name="Findley S.D."/>
            <person name="Zheng P."/>
            <person name="Utro F."/>
            <person name="Royaert S."/>
            <person name="Saski C."/>
            <person name="Jenkins J."/>
            <person name="Podicheti R."/>
            <person name="Zhao M."/>
            <person name="Scheffler B.E."/>
            <person name="Stack J.C."/>
            <person name="Feltus F.A."/>
            <person name="Mustiga G.M."/>
            <person name="Amores F."/>
            <person name="Phillips W."/>
            <person name="Marelli J.P."/>
            <person name="May G.D."/>
            <person name="Shapiro H."/>
            <person name="Ma J."/>
            <person name="Bustamante C.D."/>
            <person name="Schnell R.J."/>
            <person name="Main D."/>
            <person name="Gilbert D."/>
            <person name="Parida L."/>
            <person name="Kuhn D.N."/>
        </authorList>
    </citation>
    <scope>NUCLEOTIDE SEQUENCE [LARGE SCALE GENOMIC DNA]</scope>
    <source>
        <strain evidence="10">cv. Matina 1-6</strain>
    </source>
</reference>